<dbReference type="InterPro" id="IPR003959">
    <property type="entry name" value="ATPase_AAA_core"/>
</dbReference>
<dbReference type="InterPro" id="IPR027417">
    <property type="entry name" value="P-loop_NTPase"/>
</dbReference>
<name>A0A067E7F0_CITSI</name>
<keyword evidence="7" id="KW-0547">Nucleotide-binding</keyword>
<dbReference type="InterPro" id="IPR003960">
    <property type="entry name" value="ATPase_AAA_CS"/>
</dbReference>
<comment type="similarity">
    <text evidence="2">Belongs to the AAA ATPase family. BCS1 subfamily.</text>
</comment>
<sequence>MPKAKSVLSTAASLAASAMLIRSICNELLPTDIQDYIYSSLHSLSYHISSQITIVIEEFQGLSINEVFDAANVYLGSMATTSSAQRFQVMKSEKEKRIGTTLNRNEEIVDVFGDLKLKWKFVCKQVQATKNRNLLQQDNNARLRSEVRHYELSFHRKQKDVVLNLYLPHVLEKAKAIKEENHMVKLHTVEYGCWDANDMVLKHPMNFNTLALDSELKKAIMEDLDNFMNGKEYYTRVGKAWKRGYLLYGPPGTGKSSLIAAMANHLKFDIYDLDLTDVQSNSDLRSLLLSMPSRSMLVIEDIDCSITLENRDSKDQAGHNQGDNKVTLSGLLNFIDGLWSCCSEGRIIIFTTNHKEKLDPALLRPGRMDMHIHMSYCTASVFEQLAFNYLGISHHHLFEQIEEMLMKVNVTPAEVAGELMKSKCKYAEISLQGIVKFLHAKMNEQHKVTN</sequence>
<evidence type="ECO:0000256" key="4">
    <source>
        <dbReference type="ARBA" id="ARBA00022840"/>
    </source>
</evidence>
<dbReference type="Pfam" id="PF25568">
    <property type="entry name" value="AAA_lid_At3g28540"/>
    <property type="match status" value="1"/>
</dbReference>
<dbReference type="AlphaFoldDB" id="A0A067E7F0"/>
<dbReference type="SMR" id="A0A067E7F0"/>
<keyword evidence="4 7" id="KW-0067">ATP-binding</keyword>
<keyword evidence="5" id="KW-0460">Magnesium</keyword>
<dbReference type="Gene3D" id="3.40.50.300">
    <property type="entry name" value="P-loop containing nucleotide triphosphate hydrolases"/>
    <property type="match status" value="1"/>
</dbReference>
<gene>
    <name evidence="9" type="ORF">CISIN_1g013083mg</name>
</gene>
<dbReference type="Gene3D" id="6.10.280.40">
    <property type="match status" value="1"/>
</dbReference>
<dbReference type="KEGG" id="cit:102608161"/>
<reference evidence="9 10" key="1">
    <citation type="submission" date="2014-04" db="EMBL/GenBank/DDBJ databases">
        <authorList>
            <consortium name="International Citrus Genome Consortium"/>
            <person name="Gmitter F."/>
            <person name="Chen C."/>
            <person name="Farmerie W."/>
            <person name="Harkins T."/>
            <person name="Desany B."/>
            <person name="Mohiuddin M."/>
            <person name="Kodira C."/>
            <person name="Borodovsky M."/>
            <person name="Lomsadze A."/>
            <person name="Burns P."/>
            <person name="Jenkins J."/>
            <person name="Prochnik S."/>
            <person name="Shu S."/>
            <person name="Chapman J."/>
            <person name="Pitluck S."/>
            <person name="Schmutz J."/>
            <person name="Rokhsar D."/>
        </authorList>
    </citation>
    <scope>NUCLEOTIDE SEQUENCE</scope>
</reference>
<evidence type="ECO:0000313" key="10">
    <source>
        <dbReference type="Proteomes" id="UP000027120"/>
    </source>
</evidence>
<organism evidence="9 10">
    <name type="scientific">Citrus sinensis</name>
    <name type="common">Sweet orange</name>
    <name type="synonym">Citrus aurantium var. sinensis</name>
    <dbReference type="NCBI Taxonomy" id="2711"/>
    <lineage>
        <taxon>Eukaryota</taxon>
        <taxon>Viridiplantae</taxon>
        <taxon>Streptophyta</taxon>
        <taxon>Embryophyta</taxon>
        <taxon>Tracheophyta</taxon>
        <taxon>Spermatophyta</taxon>
        <taxon>Magnoliopsida</taxon>
        <taxon>eudicotyledons</taxon>
        <taxon>Gunneridae</taxon>
        <taxon>Pentapetalae</taxon>
        <taxon>rosids</taxon>
        <taxon>malvids</taxon>
        <taxon>Sapindales</taxon>
        <taxon>Rutaceae</taxon>
        <taxon>Aurantioideae</taxon>
        <taxon>Citrus</taxon>
    </lineage>
</organism>
<dbReference type="GO" id="GO:0006950">
    <property type="term" value="P:response to stress"/>
    <property type="evidence" value="ECO:0007669"/>
    <property type="project" value="UniProtKB-ARBA"/>
</dbReference>
<dbReference type="InterPro" id="IPR058017">
    <property type="entry name" value="At3g28540-like_C"/>
</dbReference>
<dbReference type="InterPro" id="IPR025753">
    <property type="entry name" value="AAA_N_dom"/>
</dbReference>
<accession>A0A067E7F0</accession>
<dbReference type="EMBL" id="KK785198">
    <property type="protein sequence ID" value="KDO46836.1"/>
    <property type="molecule type" value="Genomic_DNA"/>
</dbReference>
<dbReference type="PANTHER" id="PTHR23070">
    <property type="entry name" value="BCS1 AAA-TYPE ATPASE"/>
    <property type="match status" value="1"/>
</dbReference>
<proteinExistence type="inferred from homology"/>
<evidence type="ECO:0000256" key="6">
    <source>
        <dbReference type="ARBA" id="ARBA00049360"/>
    </source>
</evidence>
<dbReference type="InterPro" id="IPR050747">
    <property type="entry name" value="Mitochondrial_chaperone_BCS1"/>
</dbReference>
<dbReference type="PROSITE" id="PS00674">
    <property type="entry name" value="AAA"/>
    <property type="match status" value="1"/>
</dbReference>
<evidence type="ECO:0000259" key="8">
    <source>
        <dbReference type="SMART" id="SM00382"/>
    </source>
</evidence>
<evidence type="ECO:0000256" key="7">
    <source>
        <dbReference type="RuleBase" id="RU003651"/>
    </source>
</evidence>
<protein>
    <recommendedName>
        <fullName evidence="8">AAA+ ATPase domain-containing protein</fullName>
    </recommendedName>
</protein>
<dbReference type="GO" id="GO:0005524">
    <property type="term" value="F:ATP binding"/>
    <property type="evidence" value="ECO:0007669"/>
    <property type="project" value="UniProtKB-KW"/>
</dbReference>
<dbReference type="Pfam" id="PF14363">
    <property type="entry name" value="AAA_assoc"/>
    <property type="match status" value="1"/>
</dbReference>
<evidence type="ECO:0000256" key="5">
    <source>
        <dbReference type="ARBA" id="ARBA00022842"/>
    </source>
</evidence>
<dbReference type="InterPro" id="IPR003593">
    <property type="entry name" value="AAA+_ATPase"/>
</dbReference>
<dbReference type="Pfam" id="PF00004">
    <property type="entry name" value="AAA"/>
    <property type="match status" value="1"/>
</dbReference>
<evidence type="ECO:0000256" key="1">
    <source>
        <dbReference type="ARBA" id="ARBA00001946"/>
    </source>
</evidence>
<comment type="catalytic activity">
    <reaction evidence="6">
        <text>ATP + H2O = ADP + phosphate + H(+)</text>
        <dbReference type="Rhea" id="RHEA:13065"/>
        <dbReference type="ChEBI" id="CHEBI:15377"/>
        <dbReference type="ChEBI" id="CHEBI:15378"/>
        <dbReference type="ChEBI" id="CHEBI:30616"/>
        <dbReference type="ChEBI" id="CHEBI:43474"/>
        <dbReference type="ChEBI" id="CHEBI:456216"/>
    </reaction>
</comment>
<evidence type="ECO:0000256" key="2">
    <source>
        <dbReference type="ARBA" id="ARBA00007448"/>
    </source>
</evidence>
<dbReference type="CDD" id="cd19510">
    <property type="entry name" value="RecA-like_BCS1"/>
    <property type="match status" value="1"/>
</dbReference>
<dbReference type="SMART" id="SM00382">
    <property type="entry name" value="AAA"/>
    <property type="match status" value="1"/>
</dbReference>
<dbReference type="GO" id="GO:0016887">
    <property type="term" value="F:ATP hydrolysis activity"/>
    <property type="evidence" value="ECO:0007669"/>
    <property type="project" value="InterPro"/>
</dbReference>
<keyword evidence="10" id="KW-1185">Reference proteome</keyword>
<dbReference type="SUPFAM" id="SSF52540">
    <property type="entry name" value="P-loop containing nucleoside triphosphate hydrolases"/>
    <property type="match status" value="1"/>
</dbReference>
<evidence type="ECO:0000313" key="9">
    <source>
        <dbReference type="EMBL" id="KDO46836.1"/>
    </source>
</evidence>
<dbReference type="Proteomes" id="UP000027120">
    <property type="component" value="Unassembled WGS sequence"/>
</dbReference>
<dbReference type="STRING" id="2711.A0A067E7F0"/>
<dbReference type="PaxDb" id="2711-XP_006465145.1"/>
<feature type="domain" description="AAA+ ATPase" evidence="8">
    <location>
        <begin position="241"/>
        <end position="378"/>
    </location>
</feature>
<comment type="cofactor">
    <cofactor evidence="1">
        <name>Mg(2+)</name>
        <dbReference type="ChEBI" id="CHEBI:18420"/>
    </cofactor>
</comment>
<dbReference type="eggNOG" id="KOG0743">
    <property type="taxonomic scope" value="Eukaryota"/>
</dbReference>
<evidence type="ECO:0000256" key="3">
    <source>
        <dbReference type="ARBA" id="ARBA00022801"/>
    </source>
</evidence>
<keyword evidence="3" id="KW-0378">Hydrolase</keyword>